<keyword evidence="3" id="KW-1185">Reference proteome</keyword>
<gene>
    <name evidence="2" type="ORF">TTAC_LOCUS3080</name>
</gene>
<feature type="region of interest" description="Disordered" evidence="1">
    <location>
        <begin position="34"/>
        <end position="69"/>
    </location>
</feature>
<protein>
    <submittedName>
        <fullName evidence="4">GAB2</fullName>
    </submittedName>
</protein>
<evidence type="ECO:0000313" key="4">
    <source>
        <dbReference type="WBParaSite" id="TTAC_0000309601-mRNA-1"/>
    </source>
</evidence>
<dbReference type="WBParaSite" id="TTAC_0000309601-mRNA-1">
    <property type="protein sequence ID" value="TTAC_0000309601-mRNA-1"/>
    <property type="gene ID" value="TTAC_0000309601"/>
</dbReference>
<feature type="compositionally biased region" description="Low complexity" evidence="1">
    <location>
        <begin position="46"/>
        <end position="68"/>
    </location>
</feature>
<proteinExistence type="predicted"/>
<dbReference type="EMBL" id="UYWX01001895">
    <property type="protein sequence ID" value="VDM21916.1"/>
    <property type="molecule type" value="Genomic_DNA"/>
</dbReference>
<dbReference type="Proteomes" id="UP000274429">
    <property type="component" value="Unassembled WGS sequence"/>
</dbReference>
<dbReference type="AlphaFoldDB" id="A0A0R3WQQ6"/>
<name>A0A0R3WQQ6_HYDTA</name>
<accession>A0A0R3WQQ6</accession>
<organism evidence="4">
    <name type="scientific">Hydatigena taeniaeformis</name>
    <name type="common">Feline tapeworm</name>
    <name type="synonym">Taenia taeniaeformis</name>
    <dbReference type="NCBI Taxonomy" id="6205"/>
    <lineage>
        <taxon>Eukaryota</taxon>
        <taxon>Metazoa</taxon>
        <taxon>Spiralia</taxon>
        <taxon>Lophotrochozoa</taxon>
        <taxon>Platyhelminthes</taxon>
        <taxon>Cestoda</taxon>
        <taxon>Eucestoda</taxon>
        <taxon>Cyclophyllidea</taxon>
        <taxon>Taeniidae</taxon>
        <taxon>Hydatigera</taxon>
    </lineage>
</organism>
<evidence type="ECO:0000313" key="2">
    <source>
        <dbReference type="EMBL" id="VDM21916.1"/>
    </source>
</evidence>
<sequence length="181" mass="19460">MPMQVPPGHLVQQIVDEDGVLTHVILSPIAPYSSQKAVSPVPTGGSAPTLTRSSPPSARSPLSGSAPRLPAWPSRLCATGGVNVIISPKTSPGLAVAGPTWPTHTRPVDMALVQPPPLHHQQLQHKPTNDFLSLPNETVTSLPEQRWKVKQERQVGAKRENLEEVGPLQPSKSLQTFLWKG</sequence>
<dbReference type="OrthoDB" id="6288582at2759"/>
<reference evidence="2 3" key="2">
    <citation type="submission" date="2018-11" db="EMBL/GenBank/DDBJ databases">
        <authorList>
            <consortium name="Pathogen Informatics"/>
        </authorList>
    </citation>
    <scope>NUCLEOTIDE SEQUENCE [LARGE SCALE GENOMIC DNA]</scope>
</reference>
<dbReference type="STRING" id="6205.A0A0R3WQQ6"/>
<evidence type="ECO:0000256" key="1">
    <source>
        <dbReference type="SAM" id="MobiDB-lite"/>
    </source>
</evidence>
<evidence type="ECO:0000313" key="3">
    <source>
        <dbReference type="Proteomes" id="UP000274429"/>
    </source>
</evidence>
<reference evidence="4" key="1">
    <citation type="submission" date="2017-02" db="UniProtKB">
        <authorList>
            <consortium name="WormBaseParasite"/>
        </authorList>
    </citation>
    <scope>IDENTIFICATION</scope>
</reference>